<evidence type="ECO:0000313" key="2">
    <source>
        <dbReference type="Proteomes" id="UP000216101"/>
    </source>
</evidence>
<reference evidence="2" key="1">
    <citation type="submission" date="2017-05" db="EMBL/GenBank/DDBJ databases">
        <authorList>
            <person name="Barney B.M."/>
        </authorList>
    </citation>
    <scope>NUCLEOTIDE SEQUENCE [LARGE SCALE GENOMIC DNA]</scope>
    <source>
        <strain evidence="2">PSBB022</strain>
    </source>
</reference>
<proteinExistence type="predicted"/>
<gene>
    <name evidence="1" type="ORF">CBP51_14265</name>
</gene>
<dbReference type="EMBL" id="NHNI01000002">
    <property type="protein sequence ID" value="OZY85151.1"/>
    <property type="molecule type" value="Genomic_DNA"/>
</dbReference>
<comment type="caution">
    <text evidence="1">The sequence shown here is derived from an EMBL/GenBank/DDBJ whole genome shotgun (WGS) entry which is preliminary data.</text>
</comment>
<protein>
    <submittedName>
        <fullName evidence="1">Uncharacterized protein</fullName>
    </submittedName>
</protein>
<dbReference type="AlphaFoldDB" id="A0A266Q6Z2"/>
<sequence length="70" mass="8025">MRRNNKARFPDAVICLQCNSADGAVKRKLKLHKEFSFSPEELSLFIKATPHGKHEIDYEIARAIYTGLHI</sequence>
<keyword evidence="2" id="KW-1185">Reference proteome</keyword>
<name>A0A266Q6Z2_9GAMM</name>
<organism evidence="1 2">
    <name type="scientific">Cellvibrio mixtus</name>
    <dbReference type="NCBI Taxonomy" id="39650"/>
    <lineage>
        <taxon>Bacteria</taxon>
        <taxon>Pseudomonadati</taxon>
        <taxon>Pseudomonadota</taxon>
        <taxon>Gammaproteobacteria</taxon>
        <taxon>Cellvibrionales</taxon>
        <taxon>Cellvibrionaceae</taxon>
        <taxon>Cellvibrio</taxon>
    </lineage>
</organism>
<accession>A0A266Q6Z2</accession>
<evidence type="ECO:0000313" key="1">
    <source>
        <dbReference type="EMBL" id="OZY85151.1"/>
    </source>
</evidence>
<dbReference type="Proteomes" id="UP000216101">
    <property type="component" value="Unassembled WGS sequence"/>
</dbReference>